<dbReference type="CDD" id="cd07377">
    <property type="entry name" value="WHTH_GntR"/>
    <property type="match status" value="1"/>
</dbReference>
<evidence type="ECO:0000256" key="1">
    <source>
        <dbReference type="ARBA" id="ARBA00023015"/>
    </source>
</evidence>
<name>A0A7X0VWJ8_9BACL</name>
<dbReference type="InterPro" id="IPR046335">
    <property type="entry name" value="LacI/GalR-like_sensor"/>
</dbReference>
<evidence type="ECO:0000256" key="3">
    <source>
        <dbReference type="ARBA" id="ARBA00023163"/>
    </source>
</evidence>
<feature type="compositionally biased region" description="Basic and acidic residues" evidence="4">
    <location>
        <begin position="82"/>
        <end position="91"/>
    </location>
</feature>
<feature type="region of interest" description="Disordered" evidence="4">
    <location>
        <begin position="82"/>
        <end position="104"/>
    </location>
</feature>
<gene>
    <name evidence="6" type="ORF">H7C18_20385</name>
</gene>
<dbReference type="Pfam" id="PF00392">
    <property type="entry name" value="GntR"/>
    <property type="match status" value="1"/>
</dbReference>
<keyword evidence="2" id="KW-0238">DNA-binding</keyword>
<dbReference type="GO" id="GO:0003700">
    <property type="term" value="F:DNA-binding transcription factor activity"/>
    <property type="evidence" value="ECO:0007669"/>
    <property type="project" value="InterPro"/>
</dbReference>
<dbReference type="PANTHER" id="PTHR30146">
    <property type="entry name" value="LACI-RELATED TRANSCRIPTIONAL REPRESSOR"/>
    <property type="match status" value="1"/>
</dbReference>
<evidence type="ECO:0000259" key="5">
    <source>
        <dbReference type="PROSITE" id="PS50949"/>
    </source>
</evidence>
<evidence type="ECO:0000256" key="4">
    <source>
        <dbReference type="SAM" id="MobiDB-lite"/>
    </source>
</evidence>
<protein>
    <submittedName>
        <fullName evidence="6">GntR family transcriptional regulator</fullName>
    </submittedName>
</protein>
<accession>A0A7X0VWJ8</accession>
<dbReference type="SUPFAM" id="SSF53822">
    <property type="entry name" value="Periplasmic binding protein-like I"/>
    <property type="match status" value="1"/>
</dbReference>
<evidence type="ECO:0000256" key="2">
    <source>
        <dbReference type="ARBA" id="ARBA00023125"/>
    </source>
</evidence>
<dbReference type="Gene3D" id="3.40.50.2300">
    <property type="match status" value="2"/>
</dbReference>
<organism evidence="6 7">
    <name type="scientific">Cohnella zeiphila</name>
    <dbReference type="NCBI Taxonomy" id="2761120"/>
    <lineage>
        <taxon>Bacteria</taxon>
        <taxon>Bacillati</taxon>
        <taxon>Bacillota</taxon>
        <taxon>Bacilli</taxon>
        <taxon>Bacillales</taxon>
        <taxon>Paenibacillaceae</taxon>
        <taxon>Cohnella</taxon>
    </lineage>
</organism>
<dbReference type="PRINTS" id="PR00035">
    <property type="entry name" value="HTHGNTR"/>
</dbReference>
<dbReference type="PROSITE" id="PS50949">
    <property type="entry name" value="HTH_GNTR"/>
    <property type="match status" value="1"/>
</dbReference>
<evidence type="ECO:0000313" key="6">
    <source>
        <dbReference type="EMBL" id="MBB6733284.1"/>
    </source>
</evidence>
<dbReference type="SMART" id="SM00345">
    <property type="entry name" value="HTH_GNTR"/>
    <property type="match status" value="1"/>
</dbReference>
<keyword evidence="7" id="KW-1185">Reference proteome</keyword>
<dbReference type="InterPro" id="IPR000524">
    <property type="entry name" value="Tscrpt_reg_HTH_GntR"/>
</dbReference>
<dbReference type="AlphaFoldDB" id="A0A7X0VWJ8"/>
<dbReference type="Gene3D" id="1.10.10.10">
    <property type="entry name" value="Winged helix-like DNA-binding domain superfamily/Winged helix DNA-binding domain"/>
    <property type="match status" value="1"/>
</dbReference>
<dbReference type="CDD" id="cd06267">
    <property type="entry name" value="PBP1_LacI_sugar_binding-like"/>
    <property type="match status" value="1"/>
</dbReference>
<dbReference type="InterPro" id="IPR036390">
    <property type="entry name" value="WH_DNA-bd_sf"/>
</dbReference>
<dbReference type="Pfam" id="PF13377">
    <property type="entry name" value="Peripla_BP_3"/>
    <property type="match status" value="1"/>
</dbReference>
<dbReference type="SUPFAM" id="SSF46785">
    <property type="entry name" value="Winged helix' DNA-binding domain"/>
    <property type="match status" value="1"/>
</dbReference>
<keyword evidence="1" id="KW-0805">Transcription regulation</keyword>
<dbReference type="RefSeq" id="WP_185130950.1">
    <property type="nucleotide sequence ID" value="NZ_JACJVO010000025.1"/>
</dbReference>
<sequence>MATERQPLYMQIKRYFKDLIAQEKLKGNDKIPSEKELMEQFDVSRITVANALVQLAKEGWIYRIPGRGSFVSSDIETLLSEKPEAGDREPRAPGNRPQGAQPASAGFAAGARTIGLLMPDLVDHFALRLVQGINSVLEAEGYRLHIIVTGNSIRREKEAIQHMIRAGADGLLIFPCDAETYNEEILSLKAAGYPFVLVDRYLPGIETNVVRSDGFVGGQTAVDYLWELGHRDIAICSDSVLPTITVEDRINGYMEGLKRRGALINPALILTDFNVDYRRRDEEHPLFRFVKNRMATAYITLNGRLGVHISSICRQLGIRVPEEVSILTFDDPASGLGEEGVYSHISQSEGKMGEQAARMLIGMLEGERPAEAGAGGYGKIIMEPQLIVRRSTGPLS</sequence>
<dbReference type="InterPro" id="IPR036388">
    <property type="entry name" value="WH-like_DNA-bd_sf"/>
</dbReference>
<dbReference type="GO" id="GO:0000976">
    <property type="term" value="F:transcription cis-regulatory region binding"/>
    <property type="evidence" value="ECO:0007669"/>
    <property type="project" value="TreeGrafter"/>
</dbReference>
<dbReference type="InterPro" id="IPR028082">
    <property type="entry name" value="Peripla_BP_I"/>
</dbReference>
<comment type="caution">
    <text evidence="6">The sequence shown here is derived from an EMBL/GenBank/DDBJ whole genome shotgun (WGS) entry which is preliminary data.</text>
</comment>
<dbReference type="PANTHER" id="PTHR30146:SF154">
    <property type="entry name" value="TRANSCRIPTION REGULATOR, MEMBER OF GALR FAMILY"/>
    <property type="match status" value="1"/>
</dbReference>
<evidence type="ECO:0000313" key="7">
    <source>
        <dbReference type="Proteomes" id="UP000564644"/>
    </source>
</evidence>
<keyword evidence="3" id="KW-0804">Transcription</keyword>
<dbReference type="Proteomes" id="UP000564644">
    <property type="component" value="Unassembled WGS sequence"/>
</dbReference>
<reference evidence="6 7" key="1">
    <citation type="submission" date="2020-08" db="EMBL/GenBank/DDBJ databases">
        <title>Cohnella phylogeny.</title>
        <authorList>
            <person name="Dunlap C."/>
        </authorList>
    </citation>
    <scope>NUCLEOTIDE SEQUENCE [LARGE SCALE GENOMIC DNA]</scope>
    <source>
        <strain evidence="6 7">CBP 2801</strain>
    </source>
</reference>
<dbReference type="EMBL" id="JACJVO010000025">
    <property type="protein sequence ID" value="MBB6733284.1"/>
    <property type="molecule type" value="Genomic_DNA"/>
</dbReference>
<feature type="domain" description="HTH gntR-type" evidence="5">
    <location>
        <begin position="6"/>
        <end position="74"/>
    </location>
</feature>
<proteinExistence type="predicted"/>